<dbReference type="Ensembl" id="ENSSFOT00015030153.2">
    <property type="protein sequence ID" value="ENSSFOP00015029814.2"/>
    <property type="gene ID" value="ENSSFOG00015019165.2"/>
</dbReference>
<dbReference type="InterPro" id="IPR016024">
    <property type="entry name" value="ARM-type_fold"/>
</dbReference>
<reference evidence="1" key="3">
    <citation type="submission" date="2025-09" db="UniProtKB">
        <authorList>
            <consortium name="Ensembl"/>
        </authorList>
    </citation>
    <scope>IDENTIFICATION</scope>
</reference>
<name>A0A8C9SDZ5_SCLFO</name>
<dbReference type="AlphaFoldDB" id="A0A8C9SDZ5"/>
<dbReference type="PANTHER" id="PTHR21207:SF1">
    <property type="entry name" value="PACRG-LIKE PROTEIN"/>
    <property type="match status" value="1"/>
</dbReference>
<organism evidence="1 2">
    <name type="scientific">Scleropages formosus</name>
    <name type="common">Asian bonytongue</name>
    <name type="synonym">Osteoglossum formosum</name>
    <dbReference type="NCBI Taxonomy" id="113540"/>
    <lineage>
        <taxon>Eukaryota</taxon>
        <taxon>Metazoa</taxon>
        <taxon>Chordata</taxon>
        <taxon>Craniata</taxon>
        <taxon>Vertebrata</taxon>
        <taxon>Euteleostomi</taxon>
        <taxon>Actinopterygii</taxon>
        <taxon>Neopterygii</taxon>
        <taxon>Teleostei</taxon>
        <taxon>Osteoglossocephala</taxon>
        <taxon>Osteoglossomorpha</taxon>
        <taxon>Osteoglossiformes</taxon>
        <taxon>Osteoglossidae</taxon>
        <taxon>Scleropages</taxon>
    </lineage>
</organism>
<proteinExistence type="predicted"/>
<dbReference type="OrthoDB" id="10258089at2759"/>
<protein>
    <submittedName>
        <fullName evidence="1">Uncharacterized protein</fullName>
    </submittedName>
</protein>
<reference evidence="1" key="2">
    <citation type="submission" date="2025-08" db="UniProtKB">
        <authorList>
            <consortium name="Ensembl"/>
        </authorList>
    </citation>
    <scope>IDENTIFICATION</scope>
</reference>
<dbReference type="Pfam" id="PF10274">
    <property type="entry name" value="ParcG"/>
    <property type="match status" value="1"/>
</dbReference>
<keyword evidence="2" id="KW-1185">Reference proteome</keyword>
<dbReference type="SUPFAM" id="SSF48371">
    <property type="entry name" value="ARM repeat"/>
    <property type="match status" value="1"/>
</dbReference>
<accession>A0A8C9SDZ5</accession>
<dbReference type="PANTHER" id="PTHR21207">
    <property type="entry name" value="PARKIN COREGULATED GENE PROTEIN PARK2 COREGULATED"/>
    <property type="match status" value="1"/>
</dbReference>
<sequence length="341" mass="38073">MMRMMMFINCLEVREFKPCLLRKNPQLMYVKIFILPDQQSIGISFLFLLLRETGFKTWRENGRIHRKAYVQSVCYVSSSTLGLSLLGGHRAENLLATSCLHCMPELRRAAPGRVALYEPEMCAASRVSSVPKTRPVRRKVPDAPDKTVSKISDQLNPRTVDPFGKSGKTQSAFAAVYSKGDIPCRLMHGSVKHKLQWQTPPEEIDFNPLLVILAEGLRETKHPHTFVSSEGFRELLLVEGATEKATPLLPKVVPALRASLAHSDTEVFVRGLNGLIQLSATVGPALNGHLKQLLTCLSKRQMDKKHKERVTAALQTLEENGGKECLAIIKSRVPTYSPAFF</sequence>
<dbReference type="GeneTree" id="ENSGT00940000159756"/>
<gene>
    <name evidence="1" type="primary">pacrgl</name>
</gene>
<dbReference type="InterPro" id="IPR019399">
    <property type="entry name" value="Parkin_co-regulated_protein"/>
</dbReference>
<reference evidence="1 2" key="1">
    <citation type="submission" date="2019-04" db="EMBL/GenBank/DDBJ databases">
        <authorList>
            <consortium name="Wellcome Sanger Institute Data Sharing"/>
        </authorList>
    </citation>
    <scope>NUCLEOTIDE SEQUENCE [LARGE SCALE GENOMIC DNA]</scope>
</reference>
<evidence type="ECO:0000313" key="1">
    <source>
        <dbReference type="Ensembl" id="ENSSFOP00015029814.2"/>
    </source>
</evidence>
<evidence type="ECO:0000313" key="2">
    <source>
        <dbReference type="Proteomes" id="UP000694397"/>
    </source>
</evidence>
<dbReference type="Gene3D" id="1.25.10.10">
    <property type="entry name" value="Leucine-rich Repeat Variant"/>
    <property type="match status" value="1"/>
</dbReference>
<dbReference type="InterPro" id="IPR011989">
    <property type="entry name" value="ARM-like"/>
</dbReference>
<dbReference type="Proteomes" id="UP000694397">
    <property type="component" value="Chromosome 1"/>
</dbReference>